<sequence>MKHPDGRCLRCGGRLFGHVEGGYACHNCNARHLLEPIDGTSSVEDVPGCGLRA</sequence>
<dbReference type="HOGENOM" id="CLU_3093990_0_0_2"/>
<keyword evidence="2" id="KW-1185">Reference proteome</keyword>
<dbReference type="eggNOG" id="arCOG10754">
    <property type="taxonomic scope" value="Archaea"/>
</dbReference>
<dbReference type="AlphaFoldDB" id="L0K5S2"/>
<proteinExistence type="predicted"/>
<evidence type="ECO:0000313" key="1">
    <source>
        <dbReference type="EMBL" id="AGB39468.1"/>
    </source>
</evidence>
<organism evidence="1 2">
    <name type="scientific">Natronococcus occultus SP4</name>
    <dbReference type="NCBI Taxonomy" id="694430"/>
    <lineage>
        <taxon>Archaea</taxon>
        <taxon>Methanobacteriati</taxon>
        <taxon>Methanobacteriota</taxon>
        <taxon>Stenosarchaea group</taxon>
        <taxon>Halobacteria</taxon>
        <taxon>Halobacteriales</taxon>
        <taxon>Natrialbaceae</taxon>
        <taxon>Natronococcus</taxon>
    </lineage>
</organism>
<dbReference type="EMBL" id="CP003929">
    <property type="protein sequence ID" value="AGB39468.1"/>
    <property type="molecule type" value="Genomic_DNA"/>
</dbReference>
<dbReference type="RefSeq" id="WP_015322902.1">
    <property type="nucleotide sequence ID" value="NC_019974.1"/>
</dbReference>
<dbReference type="GeneID" id="43302195"/>
<dbReference type="OrthoDB" id="205151at2157"/>
<protein>
    <submittedName>
        <fullName evidence="1">Uncharacterized protein</fullName>
    </submittedName>
</protein>
<evidence type="ECO:0000313" key="2">
    <source>
        <dbReference type="Proteomes" id="UP000010878"/>
    </source>
</evidence>
<reference evidence="1 2" key="1">
    <citation type="submission" date="2012-11" db="EMBL/GenBank/DDBJ databases">
        <title>FINISHED of Natronococcus occultus SP4, DSM 3396.</title>
        <authorList>
            <consortium name="DOE Joint Genome Institute"/>
            <person name="Eisen J."/>
            <person name="Huntemann M."/>
            <person name="Wei C.-L."/>
            <person name="Han J."/>
            <person name="Detter J.C."/>
            <person name="Han C."/>
            <person name="Tapia R."/>
            <person name="Chen A."/>
            <person name="Kyrpides N."/>
            <person name="Mavromatis K."/>
            <person name="Markowitz V."/>
            <person name="Szeto E."/>
            <person name="Ivanova N."/>
            <person name="Mikhailova N."/>
            <person name="Ovchinnikova G."/>
            <person name="Pagani I."/>
            <person name="Pati A."/>
            <person name="Goodwin L."/>
            <person name="Nordberg H.P."/>
            <person name="Cantor M.N."/>
            <person name="Hua S.X."/>
            <person name="Woyke T."/>
            <person name="Eisen J."/>
            <person name="Klenk H.-P."/>
            <person name="Klenk H.-P."/>
        </authorList>
    </citation>
    <scope>NUCLEOTIDE SEQUENCE [LARGE SCALE GENOMIC DNA]</scope>
    <source>
        <strain evidence="1 2">SP4</strain>
    </source>
</reference>
<dbReference type="STRING" id="694430.Natoc_3755"/>
<name>L0K5S2_9EURY</name>
<dbReference type="Proteomes" id="UP000010878">
    <property type="component" value="Chromosome"/>
</dbReference>
<gene>
    <name evidence="1" type="ORF">Natoc_3755</name>
</gene>
<dbReference type="KEGG" id="nou:Natoc_3755"/>
<accession>L0K5S2</accession>